<dbReference type="RefSeq" id="WP_076377838.1">
    <property type="nucleotide sequence ID" value="NZ_AP017422.1"/>
</dbReference>
<feature type="signal peptide" evidence="2">
    <location>
        <begin position="1"/>
        <end position="25"/>
    </location>
</feature>
<evidence type="ECO:0000256" key="1">
    <source>
        <dbReference type="SAM" id="Phobius"/>
    </source>
</evidence>
<evidence type="ECO:0000313" key="3">
    <source>
        <dbReference type="EMBL" id="SIS94421.1"/>
    </source>
</evidence>
<keyword evidence="4" id="KW-1185">Reference proteome</keyword>
<keyword evidence="2" id="KW-0732">Signal</keyword>
<name>A0A173MI95_9BACT</name>
<dbReference type="STRING" id="477680.SAMN05421788_102232"/>
<reference evidence="4" key="1">
    <citation type="submission" date="2017-01" db="EMBL/GenBank/DDBJ databases">
        <authorList>
            <person name="Varghese N."/>
            <person name="Submissions S."/>
        </authorList>
    </citation>
    <scope>NUCLEOTIDE SEQUENCE [LARGE SCALE GENOMIC DNA]</scope>
    <source>
        <strain evidence="4">DSM 21054</strain>
    </source>
</reference>
<keyword evidence="1" id="KW-0472">Membrane</keyword>
<dbReference type="AlphaFoldDB" id="A0A173MI95"/>
<evidence type="ECO:0000256" key="2">
    <source>
        <dbReference type="SAM" id="SignalP"/>
    </source>
</evidence>
<sequence>MNTTSGFLKQCLLVCLLLFPMVLHAQEQMELPHGRKKLKIDTLPFCQVEVLDNRFDTVRLVTYTNALGGFSYKKLSPSLPAAFTSWITAETAHIPHKAGKILMNVKELRTLNGDSRLNAKLDIYWAVGKNQYAYWFSIHLYYENIMVNVENAITDMLKNLLKKAGKESLPVGGTLLSRELINISALARWQQLPVMKDSLPANGEFLRNAHFYNNDKTALTHLLQYNAKDSTWHTAKRSGHLYPEVIIQNRQYYYLYRQNVYLRMQKIETGFMVYIPYAFPDIYTTMAIDAAGRKNKDNDLTSHVGNNGLLAFAVAVFIDGFISIFHHPYSDKVKEIKAMAASHNYRVCVYDMESGELMY</sequence>
<dbReference type="Proteomes" id="UP000186917">
    <property type="component" value="Unassembled WGS sequence"/>
</dbReference>
<keyword evidence="1" id="KW-0812">Transmembrane</keyword>
<evidence type="ECO:0000313" key="4">
    <source>
        <dbReference type="Proteomes" id="UP000186917"/>
    </source>
</evidence>
<feature type="transmembrane region" description="Helical" evidence="1">
    <location>
        <begin position="309"/>
        <end position="329"/>
    </location>
</feature>
<keyword evidence="1" id="KW-1133">Transmembrane helix</keyword>
<feature type="chain" id="PRO_5030023000" evidence="2">
    <location>
        <begin position="26"/>
        <end position="359"/>
    </location>
</feature>
<dbReference type="KEGG" id="fln:FLA_3164"/>
<accession>A0A173MI95</accession>
<organism evidence="3 4">
    <name type="scientific">Filimonas lacunae</name>
    <dbReference type="NCBI Taxonomy" id="477680"/>
    <lineage>
        <taxon>Bacteria</taxon>
        <taxon>Pseudomonadati</taxon>
        <taxon>Bacteroidota</taxon>
        <taxon>Chitinophagia</taxon>
        <taxon>Chitinophagales</taxon>
        <taxon>Chitinophagaceae</taxon>
        <taxon>Filimonas</taxon>
    </lineage>
</organism>
<protein>
    <submittedName>
        <fullName evidence="3">Uncharacterized protein</fullName>
    </submittedName>
</protein>
<proteinExistence type="predicted"/>
<dbReference type="EMBL" id="FTOR01000002">
    <property type="protein sequence ID" value="SIS94421.1"/>
    <property type="molecule type" value="Genomic_DNA"/>
</dbReference>
<gene>
    <name evidence="3" type="ORF">SAMN05421788_102232</name>
</gene>